<organism evidence="1 2">
    <name type="scientific">Trifolium medium</name>
    <dbReference type="NCBI Taxonomy" id="97028"/>
    <lineage>
        <taxon>Eukaryota</taxon>
        <taxon>Viridiplantae</taxon>
        <taxon>Streptophyta</taxon>
        <taxon>Embryophyta</taxon>
        <taxon>Tracheophyta</taxon>
        <taxon>Spermatophyta</taxon>
        <taxon>Magnoliopsida</taxon>
        <taxon>eudicotyledons</taxon>
        <taxon>Gunneridae</taxon>
        <taxon>Pentapetalae</taxon>
        <taxon>rosids</taxon>
        <taxon>fabids</taxon>
        <taxon>Fabales</taxon>
        <taxon>Fabaceae</taxon>
        <taxon>Papilionoideae</taxon>
        <taxon>50 kb inversion clade</taxon>
        <taxon>NPAAA clade</taxon>
        <taxon>Hologalegina</taxon>
        <taxon>IRL clade</taxon>
        <taxon>Trifolieae</taxon>
        <taxon>Trifolium</taxon>
    </lineage>
</organism>
<sequence length="75" mass="8298">KGLEERVCALEGKLKETEGKSIEDVVTEEERAVDRAGVYTGLSRAMLVSRIFELNDTMLETASSQFHNAVAQIRA</sequence>
<proteinExistence type="predicted"/>
<accession>A0A392UZ44</accession>
<comment type="caution">
    <text evidence="1">The sequence shown here is derived from an EMBL/GenBank/DDBJ whole genome shotgun (WGS) entry which is preliminary data.</text>
</comment>
<dbReference type="AlphaFoldDB" id="A0A392UZ44"/>
<evidence type="ECO:0000313" key="1">
    <source>
        <dbReference type="EMBL" id="MCI80412.1"/>
    </source>
</evidence>
<dbReference type="Proteomes" id="UP000265520">
    <property type="component" value="Unassembled WGS sequence"/>
</dbReference>
<feature type="non-terminal residue" evidence="1">
    <location>
        <position position="75"/>
    </location>
</feature>
<reference evidence="1 2" key="1">
    <citation type="journal article" date="2018" name="Front. Plant Sci.">
        <title>Red Clover (Trifolium pratense) and Zigzag Clover (T. medium) - A Picture of Genomic Similarities and Differences.</title>
        <authorList>
            <person name="Dluhosova J."/>
            <person name="Istvanek J."/>
            <person name="Nedelnik J."/>
            <person name="Repkova J."/>
        </authorList>
    </citation>
    <scope>NUCLEOTIDE SEQUENCE [LARGE SCALE GENOMIC DNA]</scope>
    <source>
        <strain evidence="2">cv. 10/8</strain>
        <tissue evidence="1">Leaf</tissue>
    </source>
</reference>
<dbReference type="EMBL" id="LXQA010995130">
    <property type="protein sequence ID" value="MCI80412.1"/>
    <property type="molecule type" value="Genomic_DNA"/>
</dbReference>
<feature type="non-terminal residue" evidence="1">
    <location>
        <position position="1"/>
    </location>
</feature>
<keyword evidence="2" id="KW-1185">Reference proteome</keyword>
<evidence type="ECO:0000313" key="2">
    <source>
        <dbReference type="Proteomes" id="UP000265520"/>
    </source>
</evidence>
<protein>
    <submittedName>
        <fullName evidence="1">Uncharacterized protein</fullName>
    </submittedName>
</protein>
<name>A0A392UZ44_9FABA</name>